<dbReference type="CDD" id="cd02440">
    <property type="entry name" value="AdoMet_MTases"/>
    <property type="match status" value="1"/>
</dbReference>
<dbReference type="InterPro" id="IPR029063">
    <property type="entry name" value="SAM-dependent_MTases_sf"/>
</dbReference>
<dbReference type="EMBL" id="BMYZ01000003">
    <property type="protein sequence ID" value="GGY85265.1"/>
    <property type="molecule type" value="Genomic_DNA"/>
</dbReference>
<evidence type="ECO:0000313" key="5">
    <source>
        <dbReference type="EMBL" id="GGY85265.1"/>
    </source>
</evidence>
<organism evidence="5 6">
    <name type="scientific">Cellvibrio zantedeschiae</name>
    <dbReference type="NCBI Taxonomy" id="1237077"/>
    <lineage>
        <taxon>Bacteria</taxon>
        <taxon>Pseudomonadati</taxon>
        <taxon>Pseudomonadota</taxon>
        <taxon>Gammaproteobacteria</taxon>
        <taxon>Cellvibrionales</taxon>
        <taxon>Cellvibrionaceae</taxon>
        <taxon>Cellvibrio</taxon>
    </lineage>
</organism>
<dbReference type="Proteomes" id="UP000619761">
    <property type="component" value="Unassembled WGS sequence"/>
</dbReference>
<name>A0ABQ3B9H4_9GAMM</name>
<protein>
    <recommendedName>
        <fullName evidence="4">Methyltransferase type 11 domain-containing protein</fullName>
    </recommendedName>
</protein>
<evidence type="ECO:0000256" key="1">
    <source>
        <dbReference type="ARBA" id="ARBA00008361"/>
    </source>
</evidence>
<sequence length="240" mass="27322">MESTFKDYFSTKSDAYANYRPKYPPTLAKELAALCHTRESALDCGCGSGQFSVLLADHFQQVIATDASAQQIENAAPHPKLVYKVAPAEKAPLPDHSVDLISVAQAAHWLDLEKFYAEAKRVLKPNGVIALISYQNAVLEDKECNRMFDDFYGKTLDSYWPPERRIVESGYKDLPFPFEEMTFPEMVINEPWNFHQLYGYITTWSAFKAFEKAGGSEEINAFKENLSRAWKDVERTQNII</sequence>
<keyword evidence="6" id="KW-1185">Reference proteome</keyword>
<dbReference type="Pfam" id="PF08241">
    <property type="entry name" value="Methyltransf_11"/>
    <property type="match status" value="1"/>
</dbReference>
<dbReference type="InterPro" id="IPR013216">
    <property type="entry name" value="Methyltransf_11"/>
</dbReference>
<dbReference type="Gene3D" id="3.40.50.150">
    <property type="entry name" value="Vaccinia Virus protein VP39"/>
    <property type="match status" value="1"/>
</dbReference>
<keyword evidence="2" id="KW-0489">Methyltransferase</keyword>
<feature type="domain" description="Methyltransferase type 11" evidence="4">
    <location>
        <begin position="42"/>
        <end position="130"/>
    </location>
</feature>
<dbReference type="RefSeq" id="WP_189420581.1">
    <property type="nucleotide sequence ID" value="NZ_BMYZ01000003.1"/>
</dbReference>
<keyword evidence="3" id="KW-0808">Transferase</keyword>
<comment type="caution">
    <text evidence="5">The sequence shown here is derived from an EMBL/GenBank/DDBJ whole genome shotgun (WGS) entry which is preliminary data.</text>
</comment>
<evidence type="ECO:0000259" key="4">
    <source>
        <dbReference type="Pfam" id="PF08241"/>
    </source>
</evidence>
<accession>A0ABQ3B9H4</accession>
<dbReference type="PANTHER" id="PTHR44942:SF4">
    <property type="entry name" value="METHYLTRANSFERASE TYPE 11 DOMAIN-CONTAINING PROTEIN"/>
    <property type="match status" value="1"/>
</dbReference>
<proteinExistence type="inferred from homology"/>
<dbReference type="PANTHER" id="PTHR44942">
    <property type="entry name" value="METHYLTRANSF_11 DOMAIN-CONTAINING PROTEIN"/>
    <property type="match status" value="1"/>
</dbReference>
<evidence type="ECO:0000313" key="6">
    <source>
        <dbReference type="Proteomes" id="UP000619761"/>
    </source>
</evidence>
<evidence type="ECO:0000256" key="3">
    <source>
        <dbReference type="ARBA" id="ARBA00022679"/>
    </source>
</evidence>
<reference evidence="6" key="1">
    <citation type="journal article" date="2019" name="Int. J. Syst. Evol. Microbiol.">
        <title>The Global Catalogue of Microorganisms (GCM) 10K type strain sequencing project: providing services to taxonomists for standard genome sequencing and annotation.</title>
        <authorList>
            <consortium name="The Broad Institute Genomics Platform"/>
            <consortium name="The Broad Institute Genome Sequencing Center for Infectious Disease"/>
            <person name="Wu L."/>
            <person name="Ma J."/>
        </authorList>
    </citation>
    <scope>NUCLEOTIDE SEQUENCE [LARGE SCALE GENOMIC DNA]</scope>
    <source>
        <strain evidence="6">KCTC 32239</strain>
    </source>
</reference>
<comment type="similarity">
    <text evidence="1">Belongs to the methyltransferase superfamily.</text>
</comment>
<dbReference type="InterPro" id="IPR051052">
    <property type="entry name" value="Diverse_substrate_MTase"/>
</dbReference>
<dbReference type="SUPFAM" id="SSF53335">
    <property type="entry name" value="S-adenosyl-L-methionine-dependent methyltransferases"/>
    <property type="match status" value="1"/>
</dbReference>
<gene>
    <name evidence="5" type="ORF">GCM10011613_32980</name>
</gene>
<evidence type="ECO:0000256" key="2">
    <source>
        <dbReference type="ARBA" id="ARBA00022603"/>
    </source>
</evidence>